<evidence type="ECO:0000313" key="3">
    <source>
        <dbReference type="Proteomes" id="UP000735302"/>
    </source>
</evidence>
<comment type="caution">
    <text evidence="2">The sequence shown here is derived from an EMBL/GenBank/DDBJ whole genome shotgun (WGS) entry which is preliminary data.</text>
</comment>
<keyword evidence="3" id="KW-1185">Reference proteome</keyword>
<gene>
    <name evidence="2" type="ORF">PoB_003683100</name>
</gene>
<protein>
    <submittedName>
        <fullName evidence="2">Uncharacterized protein</fullName>
    </submittedName>
</protein>
<feature type="compositionally biased region" description="Basic and acidic residues" evidence="1">
    <location>
        <begin position="1"/>
        <end position="16"/>
    </location>
</feature>
<evidence type="ECO:0000256" key="1">
    <source>
        <dbReference type="SAM" id="MobiDB-lite"/>
    </source>
</evidence>
<sequence length="94" mass="10378">MPGGDKAERREGEGRCEMMGGGGEAQKREGEDRWEMPGGEDKAERREGEGRCEMPGVGEMLFVKNQDQAVVTNNTAMLAVQTWIFHMVSAMASR</sequence>
<feature type="compositionally biased region" description="Basic and acidic residues" evidence="1">
    <location>
        <begin position="25"/>
        <end position="52"/>
    </location>
</feature>
<proteinExistence type="predicted"/>
<dbReference type="EMBL" id="BLXT01004151">
    <property type="protein sequence ID" value="GFO10326.1"/>
    <property type="molecule type" value="Genomic_DNA"/>
</dbReference>
<dbReference type="Proteomes" id="UP000735302">
    <property type="component" value="Unassembled WGS sequence"/>
</dbReference>
<accession>A0AAV4AQ88</accession>
<dbReference type="AlphaFoldDB" id="A0AAV4AQ88"/>
<reference evidence="2 3" key="1">
    <citation type="journal article" date="2021" name="Elife">
        <title>Chloroplast acquisition without the gene transfer in kleptoplastic sea slugs, Plakobranchus ocellatus.</title>
        <authorList>
            <person name="Maeda T."/>
            <person name="Takahashi S."/>
            <person name="Yoshida T."/>
            <person name="Shimamura S."/>
            <person name="Takaki Y."/>
            <person name="Nagai Y."/>
            <person name="Toyoda A."/>
            <person name="Suzuki Y."/>
            <person name="Arimoto A."/>
            <person name="Ishii H."/>
            <person name="Satoh N."/>
            <person name="Nishiyama T."/>
            <person name="Hasebe M."/>
            <person name="Maruyama T."/>
            <person name="Minagawa J."/>
            <person name="Obokata J."/>
            <person name="Shigenobu S."/>
        </authorList>
    </citation>
    <scope>NUCLEOTIDE SEQUENCE [LARGE SCALE GENOMIC DNA]</scope>
</reference>
<name>A0AAV4AQ88_9GAST</name>
<feature type="region of interest" description="Disordered" evidence="1">
    <location>
        <begin position="1"/>
        <end position="52"/>
    </location>
</feature>
<evidence type="ECO:0000313" key="2">
    <source>
        <dbReference type="EMBL" id="GFO10326.1"/>
    </source>
</evidence>
<organism evidence="2 3">
    <name type="scientific">Plakobranchus ocellatus</name>
    <dbReference type="NCBI Taxonomy" id="259542"/>
    <lineage>
        <taxon>Eukaryota</taxon>
        <taxon>Metazoa</taxon>
        <taxon>Spiralia</taxon>
        <taxon>Lophotrochozoa</taxon>
        <taxon>Mollusca</taxon>
        <taxon>Gastropoda</taxon>
        <taxon>Heterobranchia</taxon>
        <taxon>Euthyneura</taxon>
        <taxon>Panpulmonata</taxon>
        <taxon>Sacoglossa</taxon>
        <taxon>Placobranchoidea</taxon>
        <taxon>Plakobranchidae</taxon>
        <taxon>Plakobranchus</taxon>
    </lineage>
</organism>